<feature type="compositionally biased region" description="Polar residues" evidence="1">
    <location>
        <begin position="111"/>
        <end position="128"/>
    </location>
</feature>
<dbReference type="GO" id="GO:0070682">
    <property type="term" value="P:proteasome regulatory particle assembly"/>
    <property type="evidence" value="ECO:0007669"/>
    <property type="project" value="InterPro"/>
</dbReference>
<dbReference type="Proteomes" id="UP000002630">
    <property type="component" value="Linkage Group LG15"/>
</dbReference>
<dbReference type="InterPro" id="IPR038966">
    <property type="entry name" value="TMA17"/>
</dbReference>
<evidence type="ECO:0000313" key="3">
    <source>
        <dbReference type="Proteomes" id="UP000002630"/>
    </source>
</evidence>
<dbReference type="PANTHER" id="PTHR40422:SF1">
    <property type="entry name" value="TRANSLATION MACHINERY-ASSOCIATED PROTEIN 17"/>
    <property type="match status" value="1"/>
</dbReference>
<feature type="region of interest" description="Disordered" evidence="1">
    <location>
        <begin position="103"/>
        <end position="198"/>
    </location>
</feature>
<sequence>MEQQEMEGGLEVMEADLAETENSIYHLVRSNVELAQFLNGAPGDEDLEQAIEENKAVLVRRRHRVKTLRLAISDLKTQRPHMATAAAPSSSARIAVSASGPLVAQSMGRHNGTSSEITGRTVSPTEVSTGGGSGDVISTMTASMSLDAAPPIPPAGSSIVAGNSQASDKTPETGGSDQVSAAAPETGGGDRDEGGVLL</sequence>
<keyword evidence="3" id="KW-1185">Reference proteome</keyword>
<dbReference type="AlphaFoldDB" id="D7G7F8"/>
<dbReference type="InParanoid" id="D7G7F8"/>
<protein>
    <submittedName>
        <fullName evidence="2">Uncharacterized protein</fullName>
    </submittedName>
</protein>
<name>D7G7F8_ECTSI</name>
<evidence type="ECO:0000313" key="2">
    <source>
        <dbReference type="EMBL" id="CBJ27700.1"/>
    </source>
</evidence>
<reference evidence="2 3" key="1">
    <citation type="journal article" date="2010" name="Nature">
        <title>The Ectocarpus genome and the independent evolution of multicellularity in brown algae.</title>
        <authorList>
            <person name="Cock J.M."/>
            <person name="Sterck L."/>
            <person name="Rouze P."/>
            <person name="Scornet D."/>
            <person name="Allen A.E."/>
            <person name="Amoutzias G."/>
            <person name="Anthouard V."/>
            <person name="Artiguenave F."/>
            <person name="Aury J.M."/>
            <person name="Badger J.H."/>
            <person name="Beszteri B."/>
            <person name="Billiau K."/>
            <person name="Bonnet E."/>
            <person name="Bothwell J.H."/>
            <person name="Bowler C."/>
            <person name="Boyen C."/>
            <person name="Brownlee C."/>
            <person name="Carrano C.J."/>
            <person name="Charrier B."/>
            <person name="Cho G.Y."/>
            <person name="Coelho S.M."/>
            <person name="Collen J."/>
            <person name="Corre E."/>
            <person name="Da Silva C."/>
            <person name="Delage L."/>
            <person name="Delaroque N."/>
            <person name="Dittami S.M."/>
            <person name="Doulbeau S."/>
            <person name="Elias M."/>
            <person name="Farnham G."/>
            <person name="Gachon C.M."/>
            <person name="Gschloessl B."/>
            <person name="Heesch S."/>
            <person name="Jabbari K."/>
            <person name="Jubin C."/>
            <person name="Kawai H."/>
            <person name="Kimura K."/>
            <person name="Kloareg B."/>
            <person name="Kupper F.C."/>
            <person name="Lang D."/>
            <person name="Le Bail A."/>
            <person name="Leblanc C."/>
            <person name="Lerouge P."/>
            <person name="Lohr M."/>
            <person name="Lopez P.J."/>
            <person name="Martens C."/>
            <person name="Maumus F."/>
            <person name="Michel G."/>
            <person name="Miranda-Saavedra D."/>
            <person name="Morales J."/>
            <person name="Moreau H."/>
            <person name="Motomura T."/>
            <person name="Nagasato C."/>
            <person name="Napoli C.A."/>
            <person name="Nelson D.R."/>
            <person name="Nyvall-Collen P."/>
            <person name="Peters A.F."/>
            <person name="Pommier C."/>
            <person name="Potin P."/>
            <person name="Poulain J."/>
            <person name="Quesneville H."/>
            <person name="Read B."/>
            <person name="Rensing S.A."/>
            <person name="Ritter A."/>
            <person name="Rousvoal S."/>
            <person name="Samanta M."/>
            <person name="Samson G."/>
            <person name="Schroeder D.C."/>
            <person name="Segurens B."/>
            <person name="Strittmatter M."/>
            <person name="Tonon T."/>
            <person name="Tregear J.W."/>
            <person name="Valentin K."/>
            <person name="von Dassow P."/>
            <person name="Yamagishi T."/>
            <person name="Van de Peer Y."/>
            <person name="Wincker P."/>
        </authorList>
    </citation>
    <scope>NUCLEOTIDE SEQUENCE [LARGE SCALE GENOMIC DNA]</scope>
    <source>
        <strain evidence="3">Ec32 / CCAP1310/4</strain>
    </source>
</reference>
<dbReference type="EMBL" id="FN649740">
    <property type="protein sequence ID" value="CBJ27700.1"/>
    <property type="molecule type" value="Genomic_DNA"/>
</dbReference>
<dbReference type="PANTHER" id="PTHR40422">
    <property type="entry name" value="TRANSLATION MACHINERY-ASSOCIATED PROTEIN 17"/>
    <property type="match status" value="1"/>
</dbReference>
<accession>D7G7F8</accession>
<feature type="compositionally biased region" description="Basic and acidic residues" evidence="1">
    <location>
        <begin position="188"/>
        <end position="198"/>
    </location>
</feature>
<dbReference type="OrthoDB" id="548474at2759"/>
<proteinExistence type="predicted"/>
<evidence type="ECO:0000256" key="1">
    <source>
        <dbReference type="SAM" id="MobiDB-lite"/>
    </source>
</evidence>
<dbReference type="EMBL" id="FN649064">
    <property type="protein sequence ID" value="CBJ27700.1"/>
    <property type="molecule type" value="Genomic_DNA"/>
</dbReference>
<feature type="compositionally biased region" description="Polar residues" evidence="1">
    <location>
        <begin position="160"/>
        <end position="179"/>
    </location>
</feature>
<gene>
    <name evidence="2" type="ORF">Esi_0083_0022</name>
</gene>
<organism evidence="2 3">
    <name type="scientific">Ectocarpus siliculosus</name>
    <name type="common">Brown alga</name>
    <name type="synonym">Conferva siliculosa</name>
    <dbReference type="NCBI Taxonomy" id="2880"/>
    <lineage>
        <taxon>Eukaryota</taxon>
        <taxon>Sar</taxon>
        <taxon>Stramenopiles</taxon>
        <taxon>Ochrophyta</taxon>
        <taxon>PX clade</taxon>
        <taxon>Phaeophyceae</taxon>
        <taxon>Ectocarpales</taxon>
        <taxon>Ectocarpaceae</taxon>
        <taxon>Ectocarpus</taxon>
    </lineage>
</organism>
<dbReference type="GO" id="GO:0030674">
    <property type="term" value="F:protein-macromolecule adaptor activity"/>
    <property type="evidence" value="ECO:0007669"/>
    <property type="project" value="TreeGrafter"/>
</dbReference>